<reference evidence="6" key="1">
    <citation type="submission" date="2021-01" db="EMBL/GenBank/DDBJ databases">
        <authorList>
            <person name="Corre E."/>
            <person name="Pelletier E."/>
            <person name="Niang G."/>
            <person name="Scheremetjew M."/>
            <person name="Finn R."/>
            <person name="Kale V."/>
            <person name="Holt S."/>
            <person name="Cochrane G."/>
            <person name="Meng A."/>
            <person name="Brown T."/>
            <person name="Cohen L."/>
        </authorList>
    </citation>
    <scope>NUCLEOTIDE SEQUENCE</scope>
    <source>
        <strain evidence="6">UTEX LB 985</strain>
    </source>
</reference>
<dbReference type="InterPro" id="IPR020471">
    <property type="entry name" value="AKR"/>
</dbReference>
<dbReference type="Gene3D" id="3.20.20.100">
    <property type="entry name" value="NADP-dependent oxidoreductase domain"/>
    <property type="match status" value="1"/>
</dbReference>
<dbReference type="FunFam" id="3.20.20.100:FF:000002">
    <property type="entry name" value="2,5-diketo-D-gluconic acid reductase A"/>
    <property type="match status" value="1"/>
</dbReference>
<evidence type="ECO:0000256" key="2">
    <source>
        <dbReference type="PIRSR" id="PIRSR000097-1"/>
    </source>
</evidence>
<evidence type="ECO:0000256" key="3">
    <source>
        <dbReference type="PIRSR" id="PIRSR000097-2"/>
    </source>
</evidence>
<keyword evidence="1" id="KW-0560">Oxidoreductase</keyword>
<evidence type="ECO:0000313" key="6">
    <source>
        <dbReference type="EMBL" id="CAD9435431.1"/>
    </source>
</evidence>
<feature type="site" description="Lowers pKa of active site Tyr" evidence="4">
    <location>
        <position position="66"/>
    </location>
</feature>
<dbReference type="PROSITE" id="PS00063">
    <property type="entry name" value="ALDOKETO_REDUCTASE_3"/>
    <property type="match status" value="1"/>
</dbReference>
<dbReference type="InterPro" id="IPR036812">
    <property type="entry name" value="NAD(P)_OxRdtase_dom_sf"/>
</dbReference>
<organism evidence="6">
    <name type="scientific">Haptolina brevifila</name>
    <dbReference type="NCBI Taxonomy" id="156173"/>
    <lineage>
        <taxon>Eukaryota</taxon>
        <taxon>Haptista</taxon>
        <taxon>Haptophyta</taxon>
        <taxon>Prymnesiophyceae</taxon>
        <taxon>Prymnesiales</taxon>
        <taxon>Prymnesiaceae</taxon>
        <taxon>Haptolina</taxon>
    </lineage>
</organism>
<name>A0A7S2CTY2_9EUKA</name>
<feature type="domain" description="NADP-dependent oxidoreductase" evidence="5">
    <location>
        <begin position="5"/>
        <end position="290"/>
    </location>
</feature>
<dbReference type="PRINTS" id="PR00069">
    <property type="entry name" value="ALDKETRDTASE"/>
</dbReference>
<protein>
    <recommendedName>
        <fullName evidence="5">NADP-dependent oxidoreductase domain-containing protein</fullName>
    </recommendedName>
</protein>
<gene>
    <name evidence="6" type="ORF">CBRE1094_LOCUS11563</name>
</gene>
<feature type="binding site" evidence="3">
    <location>
        <position position="99"/>
    </location>
    <ligand>
        <name>substrate</name>
    </ligand>
</feature>
<dbReference type="PROSITE" id="PS00798">
    <property type="entry name" value="ALDOKETO_REDUCTASE_1"/>
    <property type="match status" value="1"/>
</dbReference>
<evidence type="ECO:0000256" key="4">
    <source>
        <dbReference type="PIRSR" id="PIRSR000097-3"/>
    </source>
</evidence>
<accession>A0A7S2CTY2</accession>
<dbReference type="PANTHER" id="PTHR11732">
    <property type="entry name" value="ALDO/KETO REDUCTASE"/>
    <property type="match status" value="1"/>
</dbReference>
<dbReference type="AlphaFoldDB" id="A0A7S2CTY2"/>
<evidence type="ECO:0000256" key="1">
    <source>
        <dbReference type="ARBA" id="ARBA00023002"/>
    </source>
</evidence>
<sequence length="314" mass="34673">MPAVGLGLWKVPKAVCASTVTSAIRMGYRHLDSACDYGNEKEVGQGIKAAIDEGLVTREELWVTSKLWNTYHRKEHVEAACQRTLADLSLSYVDLYLVHFPIALKYVPPSVRYPPEWIYDPDAVAPKMEIDESVPFRETWEGMEQLASLGVCKNIGVCNVNTALLRDLLSYASIPPAVLQMELHPYLQQPKLLRFCAENSIAVTGFSPLGAGSYVELGGATMAESALNDATVTRLAKAHGVSPAQLLLRWALQRGISVVPKSSKPERLTQNLALSGFELSDEQMAEMATLDRHHRYNDPGVFCESMGVFCPIYD</sequence>
<dbReference type="SUPFAM" id="SSF51430">
    <property type="entry name" value="NAD(P)-linked oxidoreductase"/>
    <property type="match status" value="1"/>
</dbReference>
<dbReference type="PIRSF" id="PIRSF000097">
    <property type="entry name" value="AKR"/>
    <property type="match status" value="1"/>
</dbReference>
<dbReference type="Pfam" id="PF00248">
    <property type="entry name" value="Aldo_ket_red"/>
    <property type="match status" value="1"/>
</dbReference>
<feature type="active site" description="Proton donor" evidence="2">
    <location>
        <position position="37"/>
    </location>
</feature>
<dbReference type="InterPro" id="IPR018170">
    <property type="entry name" value="Aldo/ket_reductase_CS"/>
</dbReference>
<dbReference type="EMBL" id="HBGU01021100">
    <property type="protein sequence ID" value="CAD9435431.1"/>
    <property type="molecule type" value="Transcribed_RNA"/>
</dbReference>
<evidence type="ECO:0000259" key="5">
    <source>
        <dbReference type="Pfam" id="PF00248"/>
    </source>
</evidence>
<dbReference type="InterPro" id="IPR023210">
    <property type="entry name" value="NADP_OxRdtase_dom"/>
</dbReference>
<dbReference type="GO" id="GO:0016616">
    <property type="term" value="F:oxidoreductase activity, acting on the CH-OH group of donors, NAD or NADP as acceptor"/>
    <property type="evidence" value="ECO:0007669"/>
    <property type="project" value="UniProtKB-ARBA"/>
</dbReference>
<proteinExistence type="predicted"/>